<keyword evidence="2" id="KW-1185">Reference proteome</keyword>
<evidence type="ECO:0000313" key="1">
    <source>
        <dbReference type="EMBL" id="ACE83009.1"/>
    </source>
</evidence>
<dbReference type="HOGENOM" id="CLU_3395738_0_0_6"/>
<dbReference type="AlphaFoldDB" id="B3PEC8"/>
<sequence length="31" mass="3707">MRNLLIELAMPNHVSFQAKWTDRNESQVFCQ</sequence>
<accession>B3PEC8</accession>
<gene>
    <name evidence="1" type="ordered locus">CJA_3230</name>
</gene>
<proteinExistence type="predicted"/>
<reference evidence="1 2" key="1">
    <citation type="journal article" date="2008" name="J. Bacteriol.">
        <title>Insights into plant cell wall degradation from the genome sequence of the soil bacterium Cellvibrio japonicus.</title>
        <authorList>
            <person name="Deboy R.T."/>
            <person name="Mongodin E.F."/>
            <person name="Fouts D.E."/>
            <person name="Tailford L.E."/>
            <person name="Khouri H."/>
            <person name="Emerson J.B."/>
            <person name="Mohamoud Y."/>
            <person name="Watkins K."/>
            <person name="Henrissat B."/>
            <person name="Gilbert H.J."/>
            <person name="Nelson K.E."/>
        </authorList>
    </citation>
    <scope>NUCLEOTIDE SEQUENCE [LARGE SCALE GENOMIC DNA]</scope>
    <source>
        <strain evidence="1 2">Ueda107</strain>
    </source>
</reference>
<dbReference type="Proteomes" id="UP000001036">
    <property type="component" value="Chromosome"/>
</dbReference>
<dbReference type="STRING" id="498211.CJA_3230"/>
<dbReference type="EMBL" id="CP000934">
    <property type="protein sequence ID" value="ACE83009.1"/>
    <property type="molecule type" value="Genomic_DNA"/>
</dbReference>
<organism evidence="1 2">
    <name type="scientific">Cellvibrio japonicus (strain Ueda107)</name>
    <name type="common">Pseudomonas fluorescens subsp. cellulosa</name>
    <dbReference type="NCBI Taxonomy" id="498211"/>
    <lineage>
        <taxon>Bacteria</taxon>
        <taxon>Pseudomonadati</taxon>
        <taxon>Pseudomonadota</taxon>
        <taxon>Gammaproteobacteria</taxon>
        <taxon>Cellvibrionales</taxon>
        <taxon>Cellvibrionaceae</taxon>
        <taxon>Cellvibrio</taxon>
    </lineage>
</organism>
<dbReference type="KEGG" id="cja:CJA_3230"/>
<name>B3PEC8_CELJU</name>
<protein>
    <submittedName>
        <fullName evidence="1">Uncharacterized protein</fullName>
    </submittedName>
</protein>
<evidence type="ECO:0000313" key="2">
    <source>
        <dbReference type="Proteomes" id="UP000001036"/>
    </source>
</evidence>